<dbReference type="GO" id="GO:1990904">
    <property type="term" value="C:ribonucleoprotein complex"/>
    <property type="evidence" value="ECO:0007669"/>
    <property type="project" value="TreeGrafter"/>
</dbReference>
<evidence type="ECO:0000313" key="7">
    <source>
        <dbReference type="Proteomes" id="UP000054477"/>
    </source>
</evidence>
<dbReference type="CDD" id="cd00590">
    <property type="entry name" value="RRM_SF"/>
    <property type="match status" value="1"/>
</dbReference>
<evidence type="ECO:0000256" key="2">
    <source>
        <dbReference type="PROSITE-ProRule" id="PRU00176"/>
    </source>
</evidence>
<dbReference type="InterPro" id="IPR000504">
    <property type="entry name" value="RRM_dom"/>
</dbReference>
<keyword evidence="7" id="KW-1185">Reference proteome</keyword>
<dbReference type="OrthoDB" id="339151at2759"/>
<dbReference type="Pfam" id="PF02136">
    <property type="entry name" value="NTF2"/>
    <property type="match status" value="1"/>
</dbReference>
<name>A0A0C9XEM5_9AGAR</name>
<feature type="region of interest" description="Disordered" evidence="3">
    <location>
        <begin position="224"/>
        <end position="275"/>
    </location>
</feature>
<dbReference type="Gene3D" id="3.30.70.330">
    <property type="match status" value="1"/>
</dbReference>
<dbReference type="EMBL" id="KN838634">
    <property type="protein sequence ID" value="KIK00019.1"/>
    <property type="molecule type" value="Genomic_DNA"/>
</dbReference>
<dbReference type="PROSITE" id="PS50102">
    <property type="entry name" value="RRM"/>
    <property type="match status" value="1"/>
</dbReference>
<feature type="domain" description="NTF2" evidence="5">
    <location>
        <begin position="24"/>
        <end position="140"/>
    </location>
</feature>
<proteinExistence type="predicted"/>
<feature type="domain" description="RRM" evidence="4">
    <location>
        <begin position="388"/>
        <end position="475"/>
    </location>
</feature>
<feature type="region of interest" description="Disordered" evidence="3">
    <location>
        <begin position="318"/>
        <end position="374"/>
    </location>
</feature>
<dbReference type="PROSITE" id="PS50177">
    <property type="entry name" value="NTF2_DOMAIN"/>
    <property type="match status" value="1"/>
</dbReference>
<dbReference type="GO" id="GO:0003729">
    <property type="term" value="F:mRNA binding"/>
    <property type="evidence" value="ECO:0007669"/>
    <property type="project" value="TreeGrafter"/>
</dbReference>
<feature type="compositionally biased region" description="Gly residues" evidence="3">
    <location>
        <begin position="497"/>
        <end position="516"/>
    </location>
</feature>
<organism evidence="6 7">
    <name type="scientific">Laccaria amethystina LaAM-08-1</name>
    <dbReference type="NCBI Taxonomy" id="1095629"/>
    <lineage>
        <taxon>Eukaryota</taxon>
        <taxon>Fungi</taxon>
        <taxon>Dikarya</taxon>
        <taxon>Basidiomycota</taxon>
        <taxon>Agaricomycotina</taxon>
        <taxon>Agaricomycetes</taxon>
        <taxon>Agaricomycetidae</taxon>
        <taxon>Agaricales</taxon>
        <taxon>Agaricineae</taxon>
        <taxon>Hydnangiaceae</taxon>
        <taxon>Laccaria</taxon>
    </lineage>
</organism>
<feature type="region of interest" description="Disordered" evidence="3">
    <location>
        <begin position="469"/>
        <end position="522"/>
    </location>
</feature>
<sequence length="522" mass="54891">MTTSSTAPPAAAPAVHSSVVPSEVGWQFVPQYYTFVNKHPNRLHCFYNKNSTFIHGTEGEDGKPCYGQQEIHNKITSIGFEDCKVFIHSVDAQSSSNGGIIIQVIGEMSNHGETWRKFVQTFFLAEQPNGYFVLNDIFRFLKEETVESDDASEVAEATEPVPVVAQPETPVLPIPVAEPVYEAPREPTPPLVVSEPIPVTAPVDEAPTTDIPETAVAQHSIPAVESQSQLAPVAAPQANGTHTPEPEHSVALPTEKSPVSTPAQQPSPVIASKPLAPAFPTPPVAPVAVQAPPPAAAPVPTPAAPAAPRSWASLAATNQKKWGSVAQESRGISEAPASPAPSSGTQTPAATQPHHPPPRAQHHPGPQPSQGGRHEHHALIAAQNVSTAQCFVKGVLEPITQSALTTLLSQRFGPIKDLEIVRSRACAFLEFNNLDSAKRAITASLSQNQGGEGGVWVDVGGDVGQLRITVETKKERGDRDRPVSRPRGGAPPVNGEARGGGGGGYRGGRGGPGRGRGAPSNK</sequence>
<dbReference type="InterPro" id="IPR039539">
    <property type="entry name" value="Ras_GTPase_bind_prot"/>
</dbReference>
<dbReference type="SUPFAM" id="SSF54427">
    <property type="entry name" value="NTF2-like"/>
    <property type="match status" value="1"/>
</dbReference>
<dbReference type="GO" id="GO:0005829">
    <property type="term" value="C:cytosol"/>
    <property type="evidence" value="ECO:0007669"/>
    <property type="project" value="TreeGrafter"/>
</dbReference>
<dbReference type="InterPro" id="IPR018222">
    <property type="entry name" value="Nuclear_transport_factor_2_euk"/>
</dbReference>
<dbReference type="InterPro" id="IPR032710">
    <property type="entry name" value="NTF2-like_dom_sf"/>
</dbReference>
<dbReference type="AlphaFoldDB" id="A0A0C9XEM5"/>
<dbReference type="InterPro" id="IPR002075">
    <property type="entry name" value="NTF2_dom"/>
</dbReference>
<feature type="region of interest" description="Disordered" evidence="3">
    <location>
        <begin position="182"/>
        <end position="207"/>
    </location>
</feature>
<evidence type="ECO:0008006" key="8">
    <source>
        <dbReference type="Google" id="ProtNLM"/>
    </source>
</evidence>
<dbReference type="PRINTS" id="PR01217">
    <property type="entry name" value="PRICHEXTENSN"/>
</dbReference>
<feature type="compositionally biased region" description="Low complexity" evidence="3">
    <location>
        <begin position="333"/>
        <end position="353"/>
    </location>
</feature>
<dbReference type="GO" id="GO:0034517">
    <property type="term" value="P:ribophagy"/>
    <property type="evidence" value="ECO:0007669"/>
    <property type="project" value="TreeGrafter"/>
</dbReference>
<dbReference type="STRING" id="1095629.A0A0C9XEM5"/>
<dbReference type="SUPFAM" id="SSF54928">
    <property type="entry name" value="RNA-binding domain, RBD"/>
    <property type="match status" value="1"/>
</dbReference>
<evidence type="ECO:0000259" key="5">
    <source>
        <dbReference type="PROSITE" id="PS50177"/>
    </source>
</evidence>
<dbReference type="GO" id="GO:0016579">
    <property type="term" value="P:protein deubiquitination"/>
    <property type="evidence" value="ECO:0007669"/>
    <property type="project" value="TreeGrafter"/>
</dbReference>
<dbReference type="HOGENOM" id="CLU_022209_2_1_1"/>
<dbReference type="Gene3D" id="3.10.450.50">
    <property type="match status" value="1"/>
</dbReference>
<dbReference type="PANTHER" id="PTHR10693">
    <property type="entry name" value="RAS GTPASE-ACTIVATING PROTEIN-BINDING PROTEIN"/>
    <property type="match status" value="1"/>
</dbReference>
<dbReference type="GO" id="GO:1990861">
    <property type="term" value="C:Ubp3-Bre5 deubiquitination complex"/>
    <property type="evidence" value="ECO:0007669"/>
    <property type="project" value="TreeGrafter"/>
</dbReference>
<dbReference type="FunFam" id="3.10.450.50:FF:000003">
    <property type="entry name" value="Nuclear transport factor 2 family protein"/>
    <property type="match status" value="1"/>
</dbReference>
<evidence type="ECO:0000256" key="1">
    <source>
        <dbReference type="ARBA" id="ARBA00022884"/>
    </source>
</evidence>
<feature type="compositionally biased region" description="Polar residues" evidence="3">
    <location>
        <begin position="257"/>
        <end position="267"/>
    </location>
</feature>
<dbReference type="PANTHER" id="PTHR10693:SF20">
    <property type="entry name" value="AT27578P"/>
    <property type="match status" value="1"/>
</dbReference>
<reference evidence="6 7" key="1">
    <citation type="submission" date="2014-04" db="EMBL/GenBank/DDBJ databases">
        <authorList>
            <consortium name="DOE Joint Genome Institute"/>
            <person name="Kuo A."/>
            <person name="Kohler A."/>
            <person name="Nagy L.G."/>
            <person name="Floudas D."/>
            <person name="Copeland A."/>
            <person name="Barry K.W."/>
            <person name="Cichocki N."/>
            <person name="Veneault-Fourrey C."/>
            <person name="LaButti K."/>
            <person name="Lindquist E.A."/>
            <person name="Lipzen A."/>
            <person name="Lundell T."/>
            <person name="Morin E."/>
            <person name="Murat C."/>
            <person name="Sun H."/>
            <person name="Tunlid A."/>
            <person name="Henrissat B."/>
            <person name="Grigoriev I.V."/>
            <person name="Hibbett D.S."/>
            <person name="Martin F."/>
            <person name="Nordberg H.P."/>
            <person name="Cantor M.N."/>
            <person name="Hua S.X."/>
        </authorList>
    </citation>
    <scope>NUCLEOTIDE SEQUENCE [LARGE SCALE GENOMIC DNA]</scope>
    <source>
        <strain evidence="6 7">LaAM-08-1</strain>
    </source>
</reference>
<gene>
    <name evidence="6" type="ORF">K443DRAFT_679498</name>
</gene>
<feature type="compositionally biased region" description="Basic and acidic residues" evidence="3">
    <location>
        <begin position="470"/>
        <end position="483"/>
    </location>
</feature>
<keyword evidence="1 2" id="KW-0694">RNA-binding</keyword>
<dbReference type="Pfam" id="PF00076">
    <property type="entry name" value="RRM_1"/>
    <property type="match status" value="1"/>
</dbReference>
<dbReference type="CDD" id="cd00780">
    <property type="entry name" value="NTF2"/>
    <property type="match status" value="1"/>
</dbReference>
<accession>A0A0C9XEM5</accession>
<dbReference type="SMART" id="SM00360">
    <property type="entry name" value="RRM"/>
    <property type="match status" value="1"/>
</dbReference>
<dbReference type="InterPro" id="IPR012677">
    <property type="entry name" value="Nucleotide-bd_a/b_plait_sf"/>
</dbReference>
<dbReference type="InterPro" id="IPR035979">
    <property type="entry name" value="RBD_domain_sf"/>
</dbReference>
<evidence type="ECO:0000256" key="3">
    <source>
        <dbReference type="SAM" id="MobiDB-lite"/>
    </source>
</evidence>
<evidence type="ECO:0000313" key="6">
    <source>
        <dbReference type="EMBL" id="KIK00019.1"/>
    </source>
</evidence>
<dbReference type="Proteomes" id="UP000054477">
    <property type="component" value="Unassembled WGS sequence"/>
</dbReference>
<evidence type="ECO:0000259" key="4">
    <source>
        <dbReference type="PROSITE" id="PS50102"/>
    </source>
</evidence>
<protein>
    <recommendedName>
        <fullName evidence="8">NTF2 domain-containing protein</fullName>
    </recommendedName>
</protein>
<reference evidence="7" key="2">
    <citation type="submission" date="2015-01" db="EMBL/GenBank/DDBJ databases">
        <title>Evolutionary Origins and Diversification of the Mycorrhizal Mutualists.</title>
        <authorList>
            <consortium name="DOE Joint Genome Institute"/>
            <consortium name="Mycorrhizal Genomics Consortium"/>
            <person name="Kohler A."/>
            <person name="Kuo A."/>
            <person name="Nagy L.G."/>
            <person name="Floudas D."/>
            <person name="Copeland A."/>
            <person name="Barry K.W."/>
            <person name="Cichocki N."/>
            <person name="Veneault-Fourrey C."/>
            <person name="LaButti K."/>
            <person name="Lindquist E.A."/>
            <person name="Lipzen A."/>
            <person name="Lundell T."/>
            <person name="Morin E."/>
            <person name="Murat C."/>
            <person name="Riley R."/>
            <person name="Ohm R."/>
            <person name="Sun H."/>
            <person name="Tunlid A."/>
            <person name="Henrissat B."/>
            <person name="Grigoriev I.V."/>
            <person name="Hibbett D.S."/>
            <person name="Martin F."/>
        </authorList>
    </citation>
    <scope>NUCLEOTIDE SEQUENCE [LARGE SCALE GENOMIC DNA]</scope>
    <source>
        <strain evidence="7">LaAM-08-1</strain>
    </source>
</reference>